<dbReference type="InterPro" id="IPR011060">
    <property type="entry name" value="RibuloseP-bd_barrel"/>
</dbReference>
<evidence type="ECO:0000256" key="11">
    <source>
        <dbReference type="PIRNR" id="PIRNR001461"/>
    </source>
</evidence>
<feature type="binding site" evidence="10 13">
    <location>
        <position position="38"/>
    </location>
    <ligand>
        <name>a divalent metal cation</name>
        <dbReference type="ChEBI" id="CHEBI:60240"/>
    </ligand>
</feature>
<evidence type="ECO:0000256" key="1">
    <source>
        <dbReference type="ARBA" id="ARBA00001782"/>
    </source>
</evidence>
<feature type="binding site" evidence="10 14">
    <location>
        <position position="70"/>
    </location>
    <ligand>
        <name>substrate</name>
    </ligand>
</feature>
<keyword evidence="13" id="KW-0464">Manganese</keyword>
<evidence type="ECO:0000256" key="6">
    <source>
        <dbReference type="ARBA" id="ARBA00009541"/>
    </source>
</evidence>
<keyword evidence="13" id="KW-0862">Zinc</keyword>
<comment type="caution">
    <text evidence="15">The sequence shown here is derived from an EMBL/GenBank/DDBJ whole genome shotgun (WGS) entry which is preliminary data.</text>
</comment>
<keyword evidence="16" id="KW-1185">Reference proteome</keyword>
<comment type="cofactor">
    <cofactor evidence="2">
        <name>Mn(2+)</name>
        <dbReference type="ChEBI" id="CHEBI:29035"/>
    </cofactor>
</comment>
<comment type="pathway">
    <text evidence="10">Carbohydrate degradation.</text>
</comment>
<feature type="binding site" evidence="10 14">
    <location>
        <begin position="202"/>
        <end position="203"/>
    </location>
    <ligand>
        <name>substrate</name>
    </ligand>
</feature>
<dbReference type="GO" id="GO:0004750">
    <property type="term" value="F:D-ribulose-phosphate 3-epimerase activity"/>
    <property type="evidence" value="ECO:0007669"/>
    <property type="project" value="UniProtKB-UniRule"/>
</dbReference>
<comment type="function">
    <text evidence="10">Catalyzes the reversible epimerization of D-ribulose 5-phosphate to D-xylulose 5-phosphate.</text>
</comment>
<evidence type="ECO:0000313" key="16">
    <source>
        <dbReference type="Proteomes" id="UP000018458"/>
    </source>
</evidence>
<organism evidence="15 16">
    <name type="scientific">Succinatimonas hippei (strain DSM 22608 / JCM 16073 / KCTC 15190 / YIT 12066)</name>
    <dbReference type="NCBI Taxonomy" id="762983"/>
    <lineage>
        <taxon>Bacteria</taxon>
        <taxon>Pseudomonadati</taxon>
        <taxon>Pseudomonadota</taxon>
        <taxon>Gammaproteobacteria</taxon>
        <taxon>Aeromonadales</taxon>
        <taxon>Succinivibrionaceae</taxon>
        <taxon>Succinatimonas</taxon>
    </lineage>
</organism>
<dbReference type="Gene3D" id="3.20.20.70">
    <property type="entry name" value="Aldolase class I"/>
    <property type="match status" value="1"/>
</dbReference>
<dbReference type="OrthoDB" id="1645589at2"/>
<evidence type="ECO:0000256" key="2">
    <source>
        <dbReference type="ARBA" id="ARBA00001936"/>
    </source>
</evidence>
<feature type="binding site" evidence="10 14">
    <location>
        <begin position="147"/>
        <end position="150"/>
    </location>
    <ligand>
        <name>substrate</name>
    </ligand>
</feature>
<dbReference type="NCBIfam" id="TIGR01163">
    <property type="entry name" value="rpe"/>
    <property type="match status" value="1"/>
</dbReference>
<dbReference type="RefSeq" id="WP_009142291.1">
    <property type="nucleotide sequence ID" value="NZ_GL830941.1"/>
</dbReference>
<dbReference type="EMBL" id="AEVO01000003">
    <property type="protein sequence ID" value="EFY08111.1"/>
    <property type="molecule type" value="Genomic_DNA"/>
</dbReference>
<keyword evidence="9 10" id="KW-0413">Isomerase</keyword>
<feature type="binding site" evidence="10 14">
    <location>
        <position position="11"/>
    </location>
    <ligand>
        <name>substrate</name>
    </ligand>
</feature>
<comment type="similarity">
    <text evidence="6 10 11">Belongs to the ribulose-phosphate 3-epimerase family.</text>
</comment>
<comment type="cofactor">
    <cofactor evidence="4">
        <name>Zn(2+)</name>
        <dbReference type="ChEBI" id="CHEBI:29105"/>
    </cofactor>
</comment>
<evidence type="ECO:0000256" key="9">
    <source>
        <dbReference type="ARBA" id="ARBA00023235"/>
    </source>
</evidence>
<feature type="binding site" evidence="14">
    <location>
        <position position="182"/>
    </location>
    <ligand>
        <name>substrate</name>
    </ligand>
</feature>
<evidence type="ECO:0000256" key="4">
    <source>
        <dbReference type="ARBA" id="ARBA00001947"/>
    </source>
</evidence>
<comment type="cofactor">
    <cofactor evidence="5">
        <name>Fe(2+)</name>
        <dbReference type="ChEBI" id="CHEBI:29033"/>
    </cofactor>
</comment>
<comment type="cofactor">
    <cofactor evidence="10 13">
        <name>a divalent metal cation</name>
        <dbReference type="ChEBI" id="CHEBI:60240"/>
    </cofactor>
    <text evidence="10 13">Binds 1 divalent metal cation per subunit.</text>
</comment>
<feature type="binding site" evidence="10 13">
    <location>
        <position position="180"/>
    </location>
    <ligand>
        <name>a divalent metal cation</name>
        <dbReference type="ChEBI" id="CHEBI:60240"/>
    </ligand>
</feature>
<dbReference type="PROSITE" id="PS01085">
    <property type="entry name" value="RIBUL_P_3_EPIMER_1"/>
    <property type="match status" value="1"/>
</dbReference>
<dbReference type="GO" id="GO:0006098">
    <property type="term" value="P:pentose-phosphate shunt"/>
    <property type="evidence" value="ECO:0007669"/>
    <property type="project" value="UniProtKB-UniRule"/>
</dbReference>
<evidence type="ECO:0000256" key="10">
    <source>
        <dbReference type="HAMAP-Rule" id="MF_02227"/>
    </source>
</evidence>
<name>E8LHA3_SUCHY</name>
<dbReference type="InterPro" id="IPR026019">
    <property type="entry name" value="Ribul_P_3_epim"/>
</dbReference>
<dbReference type="AlphaFoldDB" id="E8LHA3"/>
<dbReference type="HAMAP" id="MF_02227">
    <property type="entry name" value="RPE"/>
    <property type="match status" value="1"/>
</dbReference>
<dbReference type="Proteomes" id="UP000018458">
    <property type="component" value="Unassembled WGS sequence"/>
</dbReference>
<dbReference type="CDD" id="cd00429">
    <property type="entry name" value="RPE"/>
    <property type="match status" value="1"/>
</dbReference>
<evidence type="ECO:0000256" key="14">
    <source>
        <dbReference type="PIRSR" id="PIRSR001461-3"/>
    </source>
</evidence>
<feature type="binding site" evidence="10">
    <location>
        <begin position="180"/>
        <end position="182"/>
    </location>
    <ligand>
        <name>substrate</name>
    </ligand>
</feature>
<dbReference type="PANTHER" id="PTHR11749">
    <property type="entry name" value="RIBULOSE-5-PHOSPHATE-3-EPIMERASE"/>
    <property type="match status" value="1"/>
</dbReference>
<comment type="catalytic activity">
    <reaction evidence="1 10 11">
        <text>D-ribulose 5-phosphate = D-xylulose 5-phosphate</text>
        <dbReference type="Rhea" id="RHEA:13677"/>
        <dbReference type="ChEBI" id="CHEBI:57737"/>
        <dbReference type="ChEBI" id="CHEBI:58121"/>
        <dbReference type="EC" id="5.1.3.1"/>
    </reaction>
</comment>
<dbReference type="SUPFAM" id="SSF51366">
    <property type="entry name" value="Ribulose-phoshate binding barrel"/>
    <property type="match status" value="1"/>
</dbReference>
<feature type="binding site" evidence="10 13">
    <location>
        <position position="70"/>
    </location>
    <ligand>
        <name>a divalent metal cation</name>
        <dbReference type="ChEBI" id="CHEBI:60240"/>
    </ligand>
</feature>
<accession>E8LHA3</accession>
<reference evidence="15 16" key="1">
    <citation type="submission" date="2011-01" db="EMBL/GenBank/DDBJ databases">
        <authorList>
            <person name="Weinstock G."/>
            <person name="Sodergren E."/>
            <person name="Clifton S."/>
            <person name="Fulton L."/>
            <person name="Fulton B."/>
            <person name="Courtney L."/>
            <person name="Fronick C."/>
            <person name="Harrison M."/>
            <person name="Strong C."/>
            <person name="Farmer C."/>
            <person name="Delahaunty K."/>
            <person name="Markovic C."/>
            <person name="Hall O."/>
            <person name="Minx P."/>
            <person name="Tomlinson C."/>
            <person name="Mitreva M."/>
            <person name="Hou S."/>
            <person name="Chen J."/>
            <person name="Wollam A."/>
            <person name="Pepin K.H."/>
            <person name="Johnson M."/>
            <person name="Bhonagiri V."/>
            <person name="Zhang X."/>
            <person name="Suruliraj S."/>
            <person name="Warren W."/>
            <person name="Chinwalla A."/>
            <person name="Mardis E.R."/>
            <person name="Wilson R.K."/>
        </authorList>
    </citation>
    <scope>NUCLEOTIDE SEQUENCE [LARGE SCALE GENOMIC DNA]</scope>
    <source>
        <strain evidence="16">DSM 22608 / JCM 16073 / KCTC 15190 / YIT 12066</strain>
    </source>
</reference>
<keyword evidence="8 10" id="KW-0479">Metal-binding</keyword>
<feature type="binding site" evidence="10 13">
    <location>
        <position position="36"/>
    </location>
    <ligand>
        <name>a divalent metal cation</name>
        <dbReference type="ChEBI" id="CHEBI:60240"/>
    </ligand>
</feature>
<dbReference type="FunFam" id="3.20.20.70:FF:000004">
    <property type="entry name" value="Ribulose-phosphate 3-epimerase"/>
    <property type="match status" value="1"/>
</dbReference>
<protein>
    <recommendedName>
        <fullName evidence="7 10">Ribulose-phosphate 3-epimerase</fullName>
        <ecNumber evidence="7 10">5.1.3.1</ecNumber>
    </recommendedName>
</protein>
<evidence type="ECO:0000256" key="7">
    <source>
        <dbReference type="ARBA" id="ARBA00013188"/>
    </source>
</evidence>
<dbReference type="PIRSF" id="PIRSF001461">
    <property type="entry name" value="RPE"/>
    <property type="match status" value="1"/>
</dbReference>
<dbReference type="InterPro" id="IPR013785">
    <property type="entry name" value="Aldolase_TIM"/>
</dbReference>
<keyword evidence="10 11" id="KW-0119">Carbohydrate metabolism</keyword>
<dbReference type="Pfam" id="PF00834">
    <property type="entry name" value="Ribul_P_3_epim"/>
    <property type="match status" value="1"/>
</dbReference>
<dbReference type="NCBIfam" id="NF004076">
    <property type="entry name" value="PRK05581.1-4"/>
    <property type="match status" value="1"/>
</dbReference>
<dbReference type="eggNOG" id="COG0036">
    <property type="taxonomic scope" value="Bacteria"/>
</dbReference>
<gene>
    <name evidence="10 15" type="primary">rpe</name>
    <name evidence="15" type="ORF">HMPREF9444_00061</name>
</gene>
<feature type="active site" description="Proton donor" evidence="10 12">
    <location>
        <position position="180"/>
    </location>
</feature>
<comment type="cofactor">
    <cofactor evidence="3">
        <name>Co(2+)</name>
        <dbReference type="ChEBI" id="CHEBI:48828"/>
    </cofactor>
</comment>
<dbReference type="GO" id="GO:0019323">
    <property type="term" value="P:pentose catabolic process"/>
    <property type="evidence" value="ECO:0007669"/>
    <property type="project" value="UniProtKB-UniRule"/>
</dbReference>
<feature type="active site" description="Proton acceptor" evidence="10 12">
    <location>
        <position position="38"/>
    </location>
</feature>
<evidence type="ECO:0000256" key="8">
    <source>
        <dbReference type="ARBA" id="ARBA00022723"/>
    </source>
</evidence>
<evidence type="ECO:0000313" key="15">
    <source>
        <dbReference type="EMBL" id="EFY08111.1"/>
    </source>
</evidence>
<sequence length="225" mass="24428">MSEKRFLIAGSILSADLLNLEKDVADALANGSDVIHFDVMDYHFVPNLTFGPGFLKAMRARFPQAVFDVHLMVDPVTDKIIEDYAQAGADMISFHPETTFHVERMLTLIQNLGCKAGLALNPGTAPQCLRYLWDKLDFVLVMTVNPGFGGQKLIPSCLQKVADVKRMATEANVKPLIEVDGGVDVRTIKACADAGANLFVVGSAFFGKPDRKEAATSLRGALGEE</sequence>
<evidence type="ECO:0000256" key="12">
    <source>
        <dbReference type="PIRSR" id="PIRSR001461-1"/>
    </source>
</evidence>
<dbReference type="GO" id="GO:0005737">
    <property type="term" value="C:cytoplasm"/>
    <property type="evidence" value="ECO:0007669"/>
    <property type="project" value="UniProtKB-ARBA"/>
</dbReference>
<dbReference type="HOGENOM" id="CLU_054856_2_1_6"/>
<evidence type="ECO:0000256" key="5">
    <source>
        <dbReference type="ARBA" id="ARBA00001954"/>
    </source>
</evidence>
<dbReference type="InterPro" id="IPR000056">
    <property type="entry name" value="Ribul_P_3_epim-like"/>
</dbReference>
<keyword evidence="13" id="KW-0170">Cobalt</keyword>
<dbReference type="STRING" id="762983.HMPREF9444_00061"/>
<dbReference type="GO" id="GO:0046872">
    <property type="term" value="F:metal ion binding"/>
    <property type="evidence" value="ECO:0007669"/>
    <property type="project" value="UniProtKB-UniRule"/>
</dbReference>
<evidence type="ECO:0000256" key="13">
    <source>
        <dbReference type="PIRSR" id="PIRSR001461-2"/>
    </source>
</evidence>
<proteinExistence type="inferred from homology"/>
<evidence type="ECO:0000256" key="3">
    <source>
        <dbReference type="ARBA" id="ARBA00001941"/>
    </source>
</evidence>
<dbReference type="EC" id="5.1.3.1" evidence="7 10"/>